<keyword evidence="8" id="KW-1015">Disulfide bond</keyword>
<evidence type="ECO:0000256" key="10">
    <source>
        <dbReference type="RuleBase" id="RU361238"/>
    </source>
</evidence>
<dbReference type="GO" id="GO:0045493">
    <property type="term" value="P:xylan catabolic process"/>
    <property type="evidence" value="ECO:0007669"/>
    <property type="project" value="UniProtKB-KW"/>
</dbReference>
<evidence type="ECO:0000256" key="5">
    <source>
        <dbReference type="ARBA" id="ARBA00022729"/>
    </source>
</evidence>
<dbReference type="EC" id="3.1.1.-" evidence="10"/>
<keyword evidence="5" id="KW-0732">Signal</keyword>
<dbReference type="SUPFAM" id="SSF53474">
    <property type="entry name" value="alpha/beta-Hydrolases"/>
    <property type="match status" value="1"/>
</dbReference>
<sequence length="446" mass="48853">MAYVTGMGFAAFGDNSGRNASAYDASGFYENNEVVLDWAYRARHESVIAGKDIVKQFYGEEQSYAYYIGCSAGGAQGLHSAQYFPDDFDGIIAGSAASDFNHLQDWSARFVQLTGNTTDPRFLTEDQWIFVQSYIFAQCDEALDGVDDGIIEDPTICEFDASVIPVCNGTSTDSCLTSDQITTVYEIFTELYSSTGELLYPALFYGAQVDAFRLGQLSGGVQGIAHDWFLYGVENNTDFDITTLDQSDYAYADSLDEYHGNVSGFSGDLSAFKDAGKKLLMYHGMTDPLVSAGNSQRYYLKVASTLGITDNTEMDDFMRFFRISGMAHCGVGSISGAGAWMFGQNALADIPGVVDNIVTNLVNWVENDDAPETITGTKFWYDEEDLGVEFTRSHCRFPYRTTYDGTGDSTLPSSWGCTYIDDWQTCAVGAHPRLCNADGSFTSVAT</sequence>
<dbReference type="PANTHER" id="PTHR33938:SF15">
    <property type="entry name" value="FERULOYL ESTERASE B-RELATED"/>
    <property type="match status" value="1"/>
</dbReference>
<keyword evidence="12" id="KW-1185">Reference proteome</keyword>
<comment type="catalytic activity">
    <reaction evidence="9">
        <text>feruloyl-polysaccharide + H2O = ferulate + polysaccharide.</text>
        <dbReference type="EC" id="3.1.1.73"/>
    </reaction>
</comment>
<evidence type="ECO:0000256" key="7">
    <source>
        <dbReference type="ARBA" id="ARBA00022837"/>
    </source>
</evidence>
<evidence type="ECO:0000313" key="12">
    <source>
        <dbReference type="Proteomes" id="UP001324427"/>
    </source>
</evidence>
<dbReference type="GO" id="GO:0046872">
    <property type="term" value="F:metal ion binding"/>
    <property type="evidence" value="ECO:0007669"/>
    <property type="project" value="UniProtKB-KW"/>
</dbReference>
<protein>
    <recommendedName>
        <fullName evidence="10">Carboxylic ester hydrolase</fullName>
        <ecNumber evidence="10">3.1.1.-</ecNumber>
    </recommendedName>
</protein>
<keyword evidence="3" id="KW-0858">Xylan degradation</keyword>
<organism evidence="11 12">
    <name type="scientific">Oleoguttula mirabilis</name>
    <dbReference type="NCBI Taxonomy" id="1507867"/>
    <lineage>
        <taxon>Eukaryota</taxon>
        <taxon>Fungi</taxon>
        <taxon>Dikarya</taxon>
        <taxon>Ascomycota</taxon>
        <taxon>Pezizomycotina</taxon>
        <taxon>Dothideomycetes</taxon>
        <taxon>Dothideomycetidae</taxon>
        <taxon>Mycosphaerellales</taxon>
        <taxon>Teratosphaeriaceae</taxon>
        <taxon>Oleoguttula</taxon>
    </lineage>
</organism>
<dbReference type="Pfam" id="PF07519">
    <property type="entry name" value="Tannase"/>
    <property type="match status" value="1"/>
</dbReference>
<comment type="similarity">
    <text evidence="1 10">Belongs to the tannase family.</text>
</comment>
<evidence type="ECO:0000256" key="9">
    <source>
        <dbReference type="ARBA" id="ARBA00034075"/>
    </source>
</evidence>
<keyword evidence="3" id="KW-0119">Carbohydrate metabolism</keyword>
<dbReference type="AlphaFoldDB" id="A0AAV9JUY9"/>
<keyword evidence="6 10" id="KW-0378">Hydrolase</keyword>
<dbReference type="InterPro" id="IPR011118">
    <property type="entry name" value="Tannase/feruloyl_esterase"/>
</dbReference>
<accession>A0AAV9JUY9</accession>
<dbReference type="Proteomes" id="UP001324427">
    <property type="component" value="Unassembled WGS sequence"/>
</dbReference>
<proteinExistence type="inferred from homology"/>
<reference evidence="11 12" key="1">
    <citation type="submission" date="2021-11" db="EMBL/GenBank/DDBJ databases">
        <title>Black yeast isolated from Biological Soil Crust.</title>
        <authorList>
            <person name="Kurbessoian T."/>
        </authorList>
    </citation>
    <scope>NUCLEOTIDE SEQUENCE [LARGE SCALE GENOMIC DNA]</scope>
    <source>
        <strain evidence="11 12">CCFEE 5522</strain>
    </source>
</reference>
<keyword evidence="2" id="KW-0719">Serine esterase</keyword>
<evidence type="ECO:0000256" key="3">
    <source>
        <dbReference type="ARBA" id="ARBA00022651"/>
    </source>
</evidence>
<evidence type="ECO:0000256" key="1">
    <source>
        <dbReference type="ARBA" id="ARBA00006249"/>
    </source>
</evidence>
<dbReference type="GO" id="GO:0030600">
    <property type="term" value="F:feruloyl esterase activity"/>
    <property type="evidence" value="ECO:0007669"/>
    <property type="project" value="UniProtKB-EC"/>
</dbReference>
<name>A0AAV9JUY9_9PEZI</name>
<comment type="caution">
    <text evidence="11">The sequence shown here is derived from an EMBL/GenBank/DDBJ whole genome shotgun (WGS) entry which is preliminary data.</text>
</comment>
<evidence type="ECO:0000256" key="2">
    <source>
        <dbReference type="ARBA" id="ARBA00022487"/>
    </source>
</evidence>
<gene>
    <name evidence="11" type="ORF">LTR36_006537</name>
</gene>
<keyword evidence="4" id="KW-0479">Metal-binding</keyword>
<dbReference type="InterPro" id="IPR029058">
    <property type="entry name" value="AB_hydrolase_fold"/>
</dbReference>
<keyword evidence="3" id="KW-0624">Polysaccharide degradation</keyword>
<evidence type="ECO:0000313" key="11">
    <source>
        <dbReference type="EMBL" id="KAK4549540.1"/>
    </source>
</evidence>
<evidence type="ECO:0000256" key="6">
    <source>
        <dbReference type="ARBA" id="ARBA00022801"/>
    </source>
</evidence>
<dbReference type="EMBL" id="JAVFHQ010000004">
    <property type="protein sequence ID" value="KAK4549540.1"/>
    <property type="molecule type" value="Genomic_DNA"/>
</dbReference>
<dbReference type="Gene3D" id="3.40.50.1820">
    <property type="entry name" value="alpha/beta hydrolase"/>
    <property type="match status" value="1"/>
</dbReference>
<dbReference type="PANTHER" id="PTHR33938">
    <property type="entry name" value="FERULOYL ESTERASE B-RELATED"/>
    <property type="match status" value="1"/>
</dbReference>
<evidence type="ECO:0000256" key="4">
    <source>
        <dbReference type="ARBA" id="ARBA00022723"/>
    </source>
</evidence>
<evidence type="ECO:0000256" key="8">
    <source>
        <dbReference type="ARBA" id="ARBA00023157"/>
    </source>
</evidence>
<keyword evidence="7" id="KW-0106">Calcium</keyword>